<feature type="binding site" evidence="8">
    <location>
        <position position="120"/>
    </location>
    <ligand>
        <name>ATP</name>
        <dbReference type="ChEBI" id="CHEBI:30616"/>
    </ligand>
</feature>
<dbReference type="EC" id="2.7.7.108" evidence="8"/>
<evidence type="ECO:0000256" key="1">
    <source>
        <dbReference type="ARBA" id="ARBA00009747"/>
    </source>
</evidence>
<feature type="binding site" evidence="8">
    <location>
        <position position="257"/>
    </location>
    <ligand>
        <name>Mg(2+)</name>
        <dbReference type="ChEBI" id="CHEBI:18420"/>
    </ligand>
</feature>
<keyword evidence="6 8" id="KW-0067">ATP-binding</keyword>
<feature type="binding site" evidence="8">
    <location>
        <position position="108"/>
    </location>
    <ligand>
        <name>ATP</name>
        <dbReference type="ChEBI" id="CHEBI:30616"/>
    </ligand>
</feature>
<dbReference type="NCBIfam" id="NF000658">
    <property type="entry name" value="PRK00029.1"/>
    <property type="match status" value="1"/>
</dbReference>
<evidence type="ECO:0000256" key="6">
    <source>
        <dbReference type="ARBA" id="ARBA00022840"/>
    </source>
</evidence>
<dbReference type="GO" id="GO:0070733">
    <property type="term" value="F:AMPylase activity"/>
    <property type="evidence" value="ECO:0007669"/>
    <property type="project" value="UniProtKB-EC"/>
</dbReference>
<dbReference type="EC" id="2.7.7.-" evidence="8"/>
<feature type="binding site" evidence="8">
    <location>
        <position position="85"/>
    </location>
    <ligand>
        <name>ATP</name>
        <dbReference type="ChEBI" id="CHEBI:30616"/>
    </ligand>
</feature>
<keyword evidence="8" id="KW-0464">Manganese</keyword>
<comment type="cofactor">
    <cofactor evidence="8">
        <name>Mg(2+)</name>
        <dbReference type="ChEBI" id="CHEBI:18420"/>
    </cofactor>
    <cofactor evidence="8">
        <name>Mn(2+)</name>
        <dbReference type="ChEBI" id="CHEBI:29035"/>
    </cofactor>
</comment>
<dbReference type="PANTHER" id="PTHR32057">
    <property type="entry name" value="PROTEIN ADENYLYLTRANSFERASE SELO, MITOCHONDRIAL"/>
    <property type="match status" value="1"/>
</dbReference>
<dbReference type="AlphaFoldDB" id="A0A7V2SXF1"/>
<dbReference type="GO" id="GO:0005524">
    <property type="term" value="F:ATP binding"/>
    <property type="evidence" value="ECO:0007669"/>
    <property type="project" value="UniProtKB-UniRule"/>
</dbReference>
<feature type="binding site" evidence="8">
    <location>
        <position position="257"/>
    </location>
    <ligand>
        <name>ATP</name>
        <dbReference type="ChEBI" id="CHEBI:30616"/>
    </ligand>
</feature>
<evidence type="ECO:0000256" key="4">
    <source>
        <dbReference type="ARBA" id="ARBA00022723"/>
    </source>
</evidence>
<evidence type="ECO:0000256" key="7">
    <source>
        <dbReference type="ARBA" id="ARBA00022842"/>
    </source>
</evidence>
<dbReference type="InterPro" id="IPR003846">
    <property type="entry name" value="SelO"/>
</dbReference>
<dbReference type="HAMAP" id="MF_00692">
    <property type="entry name" value="SelO"/>
    <property type="match status" value="1"/>
</dbReference>
<feature type="binding site" evidence="8">
    <location>
        <position position="248"/>
    </location>
    <ligand>
        <name>Mg(2+)</name>
        <dbReference type="ChEBI" id="CHEBI:18420"/>
    </ligand>
</feature>
<comment type="catalytic activity">
    <reaction evidence="8">
        <text>L-seryl-[protein] + ATP = 3-O-(5'-adenylyl)-L-seryl-[protein] + diphosphate</text>
        <dbReference type="Rhea" id="RHEA:58120"/>
        <dbReference type="Rhea" id="RHEA-COMP:9863"/>
        <dbReference type="Rhea" id="RHEA-COMP:15073"/>
        <dbReference type="ChEBI" id="CHEBI:29999"/>
        <dbReference type="ChEBI" id="CHEBI:30616"/>
        <dbReference type="ChEBI" id="CHEBI:33019"/>
        <dbReference type="ChEBI" id="CHEBI:142516"/>
        <dbReference type="EC" id="2.7.7.108"/>
    </reaction>
</comment>
<dbReference type="Pfam" id="PF02696">
    <property type="entry name" value="SelO"/>
    <property type="match status" value="1"/>
</dbReference>
<comment type="caution">
    <text evidence="9">The sequence shown here is derived from an EMBL/GenBank/DDBJ whole genome shotgun (WGS) entry which is preliminary data.</text>
</comment>
<dbReference type="GO" id="GO:0000287">
    <property type="term" value="F:magnesium ion binding"/>
    <property type="evidence" value="ECO:0007669"/>
    <property type="project" value="UniProtKB-UniRule"/>
</dbReference>
<keyword evidence="7 8" id="KW-0460">Magnesium</keyword>
<comment type="function">
    <text evidence="8">Nucleotidyltransferase involved in the post-translational modification of proteins. It can catalyze the addition of adenosine monophosphate (AMP) or uridine monophosphate (UMP) to a protein, resulting in modifications known as AMPylation and UMPylation.</text>
</comment>
<evidence type="ECO:0000256" key="5">
    <source>
        <dbReference type="ARBA" id="ARBA00022741"/>
    </source>
</evidence>
<comment type="catalytic activity">
    <reaction evidence="8">
        <text>L-tyrosyl-[protein] + ATP = O-(5'-adenylyl)-L-tyrosyl-[protein] + diphosphate</text>
        <dbReference type="Rhea" id="RHEA:54288"/>
        <dbReference type="Rhea" id="RHEA-COMP:10136"/>
        <dbReference type="Rhea" id="RHEA-COMP:13846"/>
        <dbReference type="ChEBI" id="CHEBI:30616"/>
        <dbReference type="ChEBI" id="CHEBI:33019"/>
        <dbReference type="ChEBI" id="CHEBI:46858"/>
        <dbReference type="ChEBI" id="CHEBI:83624"/>
        <dbReference type="EC" id="2.7.7.108"/>
    </reaction>
</comment>
<evidence type="ECO:0000256" key="3">
    <source>
        <dbReference type="ARBA" id="ARBA00022695"/>
    </source>
</evidence>
<feature type="binding site" evidence="8">
    <location>
        <position position="87"/>
    </location>
    <ligand>
        <name>ATP</name>
        <dbReference type="ChEBI" id="CHEBI:30616"/>
    </ligand>
</feature>
<organism evidence="9">
    <name type="scientific">Leucothrix mucor</name>
    <dbReference type="NCBI Taxonomy" id="45248"/>
    <lineage>
        <taxon>Bacteria</taxon>
        <taxon>Pseudomonadati</taxon>
        <taxon>Pseudomonadota</taxon>
        <taxon>Gammaproteobacteria</taxon>
        <taxon>Thiotrichales</taxon>
        <taxon>Thiotrichaceae</taxon>
        <taxon>Leucothrix</taxon>
    </lineage>
</organism>
<comment type="catalytic activity">
    <reaction evidence="8">
        <text>L-seryl-[protein] + UTP = O-(5'-uridylyl)-L-seryl-[protein] + diphosphate</text>
        <dbReference type="Rhea" id="RHEA:64604"/>
        <dbReference type="Rhea" id="RHEA-COMP:9863"/>
        <dbReference type="Rhea" id="RHEA-COMP:16635"/>
        <dbReference type="ChEBI" id="CHEBI:29999"/>
        <dbReference type="ChEBI" id="CHEBI:33019"/>
        <dbReference type="ChEBI" id="CHEBI:46398"/>
        <dbReference type="ChEBI" id="CHEBI:156051"/>
    </reaction>
</comment>
<keyword evidence="5 8" id="KW-0547">Nucleotide-binding</keyword>
<evidence type="ECO:0000256" key="2">
    <source>
        <dbReference type="ARBA" id="ARBA00022679"/>
    </source>
</evidence>
<dbReference type="PANTHER" id="PTHR32057:SF14">
    <property type="entry name" value="PROTEIN ADENYLYLTRANSFERASE SELO, MITOCHONDRIAL"/>
    <property type="match status" value="1"/>
</dbReference>
<feature type="binding site" evidence="8">
    <location>
        <position position="88"/>
    </location>
    <ligand>
        <name>ATP</name>
        <dbReference type="ChEBI" id="CHEBI:30616"/>
    </ligand>
</feature>
<feature type="binding site" evidence="8">
    <location>
        <position position="121"/>
    </location>
    <ligand>
        <name>ATP</name>
        <dbReference type="ChEBI" id="CHEBI:30616"/>
    </ligand>
</feature>
<keyword evidence="2 8" id="KW-0808">Transferase</keyword>
<comment type="catalytic activity">
    <reaction evidence="8">
        <text>L-tyrosyl-[protein] + UTP = O-(5'-uridylyl)-L-tyrosyl-[protein] + diphosphate</text>
        <dbReference type="Rhea" id="RHEA:83887"/>
        <dbReference type="Rhea" id="RHEA-COMP:10136"/>
        <dbReference type="Rhea" id="RHEA-COMP:20238"/>
        <dbReference type="ChEBI" id="CHEBI:33019"/>
        <dbReference type="ChEBI" id="CHEBI:46398"/>
        <dbReference type="ChEBI" id="CHEBI:46858"/>
        <dbReference type="ChEBI" id="CHEBI:90602"/>
    </reaction>
</comment>
<gene>
    <name evidence="8" type="primary">ydiU</name>
    <name evidence="8" type="synonym">selO</name>
    <name evidence="9" type="ORF">ENJ51_00140</name>
</gene>
<evidence type="ECO:0000313" key="9">
    <source>
        <dbReference type="EMBL" id="HFC91200.1"/>
    </source>
</evidence>
<proteinExistence type="inferred from homology"/>
<evidence type="ECO:0000256" key="8">
    <source>
        <dbReference type="HAMAP-Rule" id="MF_00692"/>
    </source>
</evidence>
<comment type="catalytic activity">
    <reaction evidence="8">
        <text>L-histidyl-[protein] + UTP = N(tele)-(5'-uridylyl)-L-histidyl-[protein] + diphosphate</text>
        <dbReference type="Rhea" id="RHEA:83891"/>
        <dbReference type="Rhea" id="RHEA-COMP:9745"/>
        <dbReference type="Rhea" id="RHEA-COMP:20239"/>
        <dbReference type="ChEBI" id="CHEBI:29979"/>
        <dbReference type="ChEBI" id="CHEBI:33019"/>
        <dbReference type="ChEBI" id="CHEBI:46398"/>
        <dbReference type="ChEBI" id="CHEBI:233474"/>
    </reaction>
</comment>
<protein>
    <recommendedName>
        <fullName evidence="8">Protein nucleotidyltransferase YdiU</fullName>
        <ecNumber evidence="8">2.7.7.-</ecNumber>
    </recommendedName>
    <alternativeName>
        <fullName evidence="8">Protein adenylyltransferase YdiU</fullName>
        <ecNumber evidence="8">2.7.7.108</ecNumber>
    </alternativeName>
    <alternativeName>
        <fullName evidence="8">Protein uridylyltransferase YdiU</fullName>
        <ecNumber evidence="8">2.7.7.-</ecNumber>
    </alternativeName>
</protein>
<dbReference type="Proteomes" id="UP000885750">
    <property type="component" value="Unassembled WGS sequence"/>
</dbReference>
<dbReference type="EMBL" id="DRMS01000005">
    <property type="protein sequence ID" value="HFC91200.1"/>
    <property type="molecule type" value="Genomic_DNA"/>
</dbReference>
<comment type="similarity">
    <text evidence="1 8">Belongs to the SELO family.</text>
</comment>
<accession>A0A7V2SXF1</accession>
<name>A0A7V2SXF1_LEUMU</name>
<feature type="binding site" evidence="8">
    <location>
        <position position="171"/>
    </location>
    <ligand>
        <name>ATP</name>
        <dbReference type="ChEBI" id="CHEBI:30616"/>
    </ligand>
</feature>
<feature type="active site" description="Proton acceptor" evidence="8">
    <location>
        <position position="247"/>
    </location>
</feature>
<reference evidence="9" key="1">
    <citation type="journal article" date="2020" name="mSystems">
        <title>Genome- and Community-Level Interaction Insights into Carbon Utilization and Element Cycling Functions of Hydrothermarchaeota in Hydrothermal Sediment.</title>
        <authorList>
            <person name="Zhou Z."/>
            <person name="Liu Y."/>
            <person name="Xu W."/>
            <person name="Pan J."/>
            <person name="Luo Z.H."/>
            <person name="Li M."/>
        </authorList>
    </citation>
    <scope>NUCLEOTIDE SEQUENCE [LARGE SCALE GENOMIC DNA]</scope>
    <source>
        <strain evidence="9">HyVt-493</strain>
    </source>
</reference>
<keyword evidence="4 8" id="KW-0479">Metal-binding</keyword>
<dbReference type="GO" id="GO:0030145">
    <property type="term" value="F:manganese ion binding"/>
    <property type="evidence" value="ECO:0007669"/>
    <property type="project" value="UniProtKB-UniRule"/>
</dbReference>
<comment type="catalytic activity">
    <reaction evidence="8">
        <text>L-threonyl-[protein] + ATP = 3-O-(5'-adenylyl)-L-threonyl-[protein] + diphosphate</text>
        <dbReference type="Rhea" id="RHEA:54292"/>
        <dbReference type="Rhea" id="RHEA-COMP:11060"/>
        <dbReference type="Rhea" id="RHEA-COMP:13847"/>
        <dbReference type="ChEBI" id="CHEBI:30013"/>
        <dbReference type="ChEBI" id="CHEBI:30616"/>
        <dbReference type="ChEBI" id="CHEBI:33019"/>
        <dbReference type="ChEBI" id="CHEBI:138113"/>
        <dbReference type="EC" id="2.7.7.108"/>
    </reaction>
</comment>
<sequence>MTNSVFDNSYARLPKVFYRECNPIPVTSPTLIKFNQSLANYLGMDDLGLDKQPNVLAGNTILQGSQPIAMAYAGHQFGYLSHQLGDGRALLLGEVIATDKTRYFIQLKGSGRTPFSRGGDGRSALGPVLREYLLSEAMHQLGIATTRALAIVTTGEEVARDQLVAGGILTRVAKGFVRVGTFEYFSARNDLASIKQLADYEIEYHYPSAKQEANPYIALFCAIVDRQAQLIASWMNIGFIHGVMNTDNMSIVGETIDYGPCAFMDSFHYQQVFSSIDRQARYAYHNQPQIGQWNLTRLAEALLPLFSDDADNDTKATVKIAEKILNDYADLYKKYWLAGMRRKLGLLESHPQDTELAQELLDLMDEDQADFTLVFFTLSQHDKQTELKALFTQTEKLIDWLEKWQQRCALEKCTENKRKAIMRSVNPVYIPRNHQVEAAIRAAEDHHDFSVFDALHQVLQTPYSLQADKEQYQLPPKPEEVVQQTFCGT</sequence>
<keyword evidence="3 8" id="KW-0548">Nucleotidyltransferase</keyword>
<feature type="binding site" evidence="8">
    <location>
        <position position="178"/>
    </location>
    <ligand>
        <name>ATP</name>
        <dbReference type="ChEBI" id="CHEBI:30616"/>
    </ligand>
</feature>